<name>A0A1L6RC94_9LACO</name>
<evidence type="ECO:0000313" key="4">
    <source>
        <dbReference type="EMBL" id="APS42187.1"/>
    </source>
</evidence>
<dbReference type="InterPro" id="IPR038713">
    <property type="entry name" value="Terminase_Gp1_N_sf"/>
</dbReference>
<dbReference type="KEGG" id="wjo:FOL01_1328"/>
<accession>A0A1L6RC94</accession>
<dbReference type="Pfam" id="PF03592">
    <property type="entry name" value="Terminase_2"/>
    <property type="match status" value="1"/>
</dbReference>
<dbReference type="Gene3D" id="6.10.140.2160">
    <property type="match status" value="1"/>
</dbReference>
<feature type="coiled-coil region" evidence="3">
    <location>
        <begin position="120"/>
        <end position="147"/>
    </location>
</feature>
<sequence>MKLTEKQKRFADEYIKSGNATQAAIKAGYSKRTANRIGPENLSKLVIKDYIDERMKVIEDNRIMTAKEAVEFLTSVVRGDVKETVVIGTPMGAEEVKKEPDVKTRISAAKEILKRCPDNDKVMEQQLRKLTAEADIAEAKAKEYIEDSSAYDEIHLVFAERQKEGHDNED</sequence>
<evidence type="ECO:0000256" key="1">
    <source>
        <dbReference type="ARBA" id="ARBA00022612"/>
    </source>
</evidence>
<dbReference type="Proteomes" id="UP000185473">
    <property type="component" value="Chromosome"/>
</dbReference>
<dbReference type="GO" id="GO:0051276">
    <property type="term" value="P:chromosome organization"/>
    <property type="evidence" value="ECO:0007669"/>
    <property type="project" value="InterPro"/>
</dbReference>
<dbReference type="Gene3D" id="1.10.10.1400">
    <property type="entry name" value="Terminase, small subunit, N-terminal DNA-binding domain, HTH motif"/>
    <property type="match status" value="1"/>
</dbReference>
<organism evidence="4 5">
    <name type="scientific">Weissella jogaejeotgali</name>
    <dbReference type="NCBI Taxonomy" id="1631871"/>
    <lineage>
        <taxon>Bacteria</taxon>
        <taxon>Bacillati</taxon>
        <taxon>Bacillota</taxon>
        <taxon>Bacilli</taxon>
        <taxon>Lactobacillales</taxon>
        <taxon>Lactobacillaceae</taxon>
        <taxon>Weissella</taxon>
    </lineage>
</organism>
<dbReference type="AlphaFoldDB" id="A0A1L6RC94"/>
<evidence type="ECO:0000256" key="3">
    <source>
        <dbReference type="SAM" id="Coils"/>
    </source>
</evidence>
<dbReference type="InterPro" id="IPR052404">
    <property type="entry name" value="SPP1-like_terminase"/>
</dbReference>
<keyword evidence="5" id="KW-1185">Reference proteome</keyword>
<dbReference type="PANTHER" id="PTHR41328">
    <property type="entry name" value="TERMINASE SMALL SUBUNIT-RELATED"/>
    <property type="match status" value="1"/>
</dbReference>
<keyword evidence="1" id="KW-1188">Viral release from host cell</keyword>
<dbReference type="PANTHER" id="PTHR41328:SF2">
    <property type="entry name" value="TERMINASE SMALL SUBUNIT"/>
    <property type="match status" value="1"/>
</dbReference>
<gene>
    <name evidence="4" type="ORF">FOL01_1328</name>
</gene>
<reference evidence="4 5" key="1">
    <citation type="submission" date="2016-02" db="EMBL/GenBank/DDBJ databases">
        <title>Complete Genome Sequence of Weissella jogaejeotgali FOL01.</title>
        <authorList>
            <person name="Lee J.-H."/>
            <person name="Ku H.-J."/>
        </authorList>
    </citation>
    <scope>NUCLEOTIDE SEQUENCE [LARGE SCALE GENOMIC DNA]</scope>
    <source>
        <strain evidence="4 5">FOL01</strain>
    </source>
</reference>
<evidence type="ECO:0000313" key="5">
    <source>
        <dbReference type="Proteomes" id="UP000185473"/>
    </source>
</evidence>
<protein>
    <submittedName>
        <fullName evidence="4">Phage terminase, small subunit</fullName>
    </submittedName>
</protein>
<evidence type="ECO:0000256" key="2">
    <source>
        <dbReference type="ARBA" id="ARBA00023219"/>
    </source>
</evidence>
<dbReference type="STRING" id="1631871.FOL01_1328"/>
<dbReference type="InterPro" id="IPR005335">
    <property type="entry name" value="Terminase_ssu"/>
</dbReference>
<dbReference type="OrthoDB" id="7358785at2"/>
<proteinExistence type="predicted"/>
<keyword evidence="3" id="KW-0175">Coiled coil</keyword>
<dbReference type="EMBL" id="CP014332">
    <property type="protein sequence ID" value="APS42187.1"/>
    <property type="molecule type" value="Genomic_DNA"/>
</dbReference>
<dbReference type="RefSeq" id="WP_075269945.1">
    <property type="nucleotide sequence ID" value="NZ_CP014332.1"/>
</dbReference>
<keyword evidence="2" id="KW-0231">Viral genome packaging</keyword>